<dbReference type="RefSeq" id="WP_255902082.1">
    <property type="nucleotide sequence ID" value="NZ_JAFMZO010000002.1"/>
</dbReference>
<feature type="domain" description="Response regulatory" evidence="3">
    <location>
        <begin position="3"/>
        <end position="117"/>
    </location>
</feature>
<proteinExistence type="predicted"/>
<sequence>MKRVLVCDDDKEILEVLDLVLTGAGWEVITSEHVNGIIEQIESSNPSVIIMDNWIPDTGGIAATRSIKSHPVYHSIPVVYSTANDNITQLAKEAGADLSIGKPFDLDEFERIMEDAYLMTINNK</sequence>
<evidence type="ECO:0000256" key="1">
    <source>
        <dbReference type="ARBA" id="ARBA00022553"/>
    </source>
</evidence>
<protein>
    <submittedName>
        <fullName evidence="4">Response regulator</fullName>
    </submittedName>
</protein>
<keyword evidence="5" id="KW-1185">Reference proteome</keyword>
<organism evidence="4 5">
    <name type="scientific">Paradesertivirga mongoliensis</name>
    <dbReference type="NCBI Taxonomy" id="2100740"/>
    <lineage>
        <taxon>Bacteria</taxon>
        <taxon>Pseudomonadati</taxon>
        <taxon>Bacteroidota</taxon>
        <taxon>Sphingobacteriia</taxon>
        <taxon>Sphingobacteriales</taxon>
        <taxon>Sphingobacteriaceae</taxon>
        <taxon>Paradesertivirga</taxon>
    </lineage>
</organism>
<feature type="modified residue" description="4-aspartylphosphate" evidence="2">
    <location>
        <position position="52"/>
    </location>
</feature>
<reference evidence="5" key="1">
    <citation type="journal article" date="2019" name="Int. J. Syst. Evol. Microbiol.">
        <title>The Global Catalogue of Microorganisms (GCM) 10K type strain sequencing project: providing services to taxonomists for standard genome sequencing and annotation.</title>
        <authorList>
            <consortium name="The Broad Institute Genomics Platform"/>
            <consortium name="The Broad Institute Genome Sequencing Center for Infectious Disease"/>
            <person name="Wu L."/>
            <person name="Ma J."/>
        </authorList>
    </citation>
    <scope>NUCLEOTIDE SEQUENCE [LARGE SCALE GENOMIC DNA]</scope>
    <source>
        <strain evidence="5">KCTC 42217</strain>
    </source>
</reference>
<evidence type="ECO:0000313" key="5">
    <source>
        <dbReference type="Proteomes" id="UP001597387"/>
    </source>
</evidence>
<evidence type="ECO:0000313" key="4">
    <source>
        <dbReference type="EMBL" id="MFD2160798.1"/>
    </source>
</evidence>
<evidence type="ECO:0000256" key="2">
    <source>
        <dbReference type="PROSITE-ProRule" id="PRU00169"/>
    </source>
</evidence>
<dbReference type="PROSITE" id="PS50110">
    <property type="entry name" value="RESPONSE_REGULATORY"/>
    <property type="match status" value="1"/>
</dbReference>
<dbReference type="InterPro" id="IPR001789">
    <property type="entry name" value="Sig_transdc_resp-reg_receiver"/>
</dbReference>
<evidence type="ECO:0000259" key="3">
    <source>
        <dbReference type="PROSITE" id="PS50110"/>
    </source>
</evidence>
<keyword evidence="1 2" id="KW-0597">Phosphoprotein</keyword>
<dbReference type="Pfam" id="PF00072">
    <property type="entry name" value="Response_reg"/>
    <property type="match status" value="1"/>
</dbReference>
<dbReference type="Gene3D" id="3.40.50.2300">
    <property type="match status" value="1"/>
</dbReference>
<dbReference type="SMART" id="SM00448">
    <property type="entry name" value="REC"/>
    <property type="match status" value="1"/>
</dbReference>
<comment type="caution">
    <text evidence="4">The sequence shown here is derived from an EMBL/GenBank/DDBJ whole genome shotgun (WGS) entry which is preliminary data.</text>
</comment>
<dbReference type="InterPro" id="IPR011006">
    <property type="entry name" value="CheY-like_superfamily"/>
</dbReference>
<dbReference type="InterPro" id="IPR050595">
    <property type="entry name" value="Bact_response_regulator"/>
</dbReference>
<dbReference type="SUPFAM" id="SSF52172">
    <property type="entry name" value="CheY-like"/>
    <property type="match status" value="1"/>
</dbReference>
<dbReference type="PANTHER" id="PTHR44591">
    <property type="entry name" value="STRESS RESPONSE REGULATOR PROTEIN 1"/>
    <property type="match status" value="1"/>
</dbReference>
<dbReference type="PANTHER" id="PTHR44591:SF3">
    <property type="entry name" value="RESPONSE REGULATORY DOMAIN-CONTAINING PROTEIN"/>
    <property type="match status" value="1"/>
</dbReference>
<dbReference type="EMBL" id="JBHUHZ010000001">
    <property type="protein sequence ID" value="MFD2160798.1"/>
    <property type="molecule type" value="Genomic_DNA"/>
</dbReference>
<dbReference type="Proteomes" id="UP001597387">
    <property type="component" value="Unassembled WGS sequence"/>
</dbReference>
<name>A0ABW4ZFK3_9SPHI</name>
<gene>
    <name evidence="4" type="ORF">ACFSJU_00195</name>
</gene>
<accession>A0ABW4ZFK3</accession>